<dbReference type="InterPro" id="IPR019546">
    <property type="entry name" value="TAT_signal_bac_arc"/>
</dbReference>
<dbReference type="GO" id="GO:0004534">
    <property type="term" value="F:5'-3' RNA exonuclease activity"/>
    <property type="evidence" value="ECO:0007669"/>
    <property type="project" value="TreeGrafter"/>
</dbReference>
<dbReference type="InterPro" id="IPR016195">
    <property type="entry name" value="Pol/histidinol_Pase-like"/>
</dbReference>
<sequence length="622" mass="67320">MNRISRRDVLKATAAMTAVGAGRLMLGPQPAAAATRYAGDAVTPRPVSMAMHIHASWSEGAGSMQGHLEQATKAGIDVMWWTEHDFRMAEHGYPGLIHMNGPSEQVNGVEWKWAEQRQGTLASSEVLWDKAMASPGDETTPGSVRLSATSAGRDEAAVRISGTGANTVHQRSLYDQTIELDVFPAEVSPHAYLAVVISTSWRPATAGRPAGQYKLTYIVDGTQGKARKASGLEGVVHLPARQGRWNTLRFSPEEDLKRFWPDLESRDAAMLSLTLGAVSTKERRAEGWFDLLRISRPTRSADDVLQVQADLMAGYAHRFPAVRQYQGLEVSLFKPTHFNWFGPRITMPEFAKPQPVANPDPKAALSAVEMIHSTGGLVSYNHPFGTSHPAELSPAEQDALRASVAKTVLADRAMGCDILEVGYPSRGGVDLDRHAQVWDVCSRNAIFLTGTGVSDDHSGQNWLGQDSNFVTWAHAPSRELPDLLAALASGRVFFGDPARFSGVVDLQVDGSAPMGSVTTSTAATRNVRAILTGLPADGVVRVVQGTVDLAGPDKPEPGTTFTEMPASQWAPGYVDLPIDTWSPRFVRIEVRDRTGQVLALSNPVWLLRDTPAEGIPAPRRAH</sequence>
<dbReference type="NCBIfam" id="TIGR01409">
    <property type="entry name" value="TAT_signal_seq"/>
    <property type="match status" value="1"/>
</dbReference>
<dbReference type="PANTHER" id="PTHR42924:SF3">
    <property type="entry name" value="POLYMERASE_HISTIDINOL PHOSPHATASE N-TERMINAL DOMAIN-CONTAINING PROTEIN"/>
    <property type="match status" value="1"/>
</dbReference>
<gene>
    <name evidence="1" type="ORF">SAMN05421874_107101</name>
</gene>
<dbReference type="InterPro" id="IPR052018">
    <property type="entry name" value="PHP_domain"/>
</dbReference>
<proteinExistence type="predicted"/>
<evidence type="ECO:0000313" key="2">
    <source>
        <dbReference type="Proteomes" id="UP000198683"/>
    </source>
</evidence>
<name>A0A1G9BBB5_9ACTN</name>
<dbReference type="Gene3D" id="3.20.20.140">
    <property type="entry name" value="Metal-dependent hydrolases"/>
    <property type="match status" value="1"/>
</dbReference>
<dbReference type="EMBL" id="FNFB01000007">
    <property type="protein sequence ID" value="SDK36862.1"/>
    <property type="molecule type" value="Genomic_DNA"/>
</dbReference>
<reference evidence="1 2" key="1">
    <citation type="submission" date="2016-10" db="EMBL/GenBank/DDBJ databases">
        <authorList>
            <person name="de Groot N.N."/>
        </authorList>
    </citation>
    <scope>NUCLEOTIDE SEQUENCE [LARGE SCALE GENOMIC DNA]</scope>
    <source>
        <strain evidence="1 2">CGMCC 4.5681</strain>
    </source>
</reference>
<dbReference type="AlphaFoldDB" id="A0A1G9BBB5"/>
<dbReference type="Proteomes" id="UP000198683">
    <property type="component" value="Unassembled WGS sequence"/>
</dbReference>
<organism evidence="1 2">
    <name type="scientific">Nonomuraea maritima</name>
    <dbReference type="NCBI Taxonomy" id="683260"/>
    <lineage>
        <taxon>Bacteria</taxon>
        <taxon>Bacillati</taxon>
        <taxon>Actinomycetota</taxon>
        <taxon>Actinomycetes</taxon>
        <taxon>Streptosporangiales</taxon>
        <taxon>Streptosporangiaceae</taxon>
        <taxon>Nonomuraea</taxon>
    </lineage>
</organism>
<dbReference type="SUPFAM" id="SSF89550">
    <property type="entry name" value="PHP domain-like"/>
    <property type="match status" value="2"/>
</dbReference>
<keyword evidence="2" id="KW-1185">Reference proteome</keyword>
<dbReference type="InterPro" id="IPR006311">
    <property type="entry name" value="TAT_signal"/>
</dbReference>
<dbReference type="GO" id="GO:0035312">
    <property type="term" value="F:5'-3' DNA exonuclease activity"/>
    <property type="evidence" value="ECO:0007669"/>
    <property type="project" value="TreeGrafter"/>
</dbReference>
<dbReference type="PANTHER" id="PTHR42924">
    <property type="entry name" value="EXONUCLEASE"/>
    <property type="match status" value="1"/>
</dbReference>
<evidence type="ECO:0000313" key="1">
    <source>
        <dbReference type="EMBL" id="SDK36862.1"/>
    </source>
</evidence>
<accession>A0A1G9BBB5</accession>
<dbReference type="PROSITE" id="PS51318">
    <property type="entry name" value="TAT"/>
    <property type="match status" value="1"/>
</dbReference>
<protein>
    <submittedName>
        <fullName evidence="1">Tat (Twin-arginine translocation) pathway signal sequence</fullName>
    </submittedName>
</protein>
<dbReference type="RefSeq" id="WP_176903089.1">
    <property type="nucleotide sequence ID" value="NZ_FNFB01000007.1"/>
</dbReference>